<dbReference type="EMBL" id="QVIG01000001">
    <property type="protein sequence ID" value="RGD57054.1"/>
    <property type="molecule type" value="Genomic_DNA"/>
</dbReference>
<dbReference type="RefSeq" id="WP_049649147.1">
    <property type="nucleotide sequence ID" value="NZ_QVIG01000001.1"/>
</dbReference>
<dbReference type="Proteomes" id="UP000263377">
    <property type="component" value="Unassembled WGS sequence"/>
</dbReference>
<dbReference type="NCBIfam" id="TIGR04186">
    <property type="entry name" value="GRASP_targ"/>
    <property type="match status" value="1"/>
</dbReference>
<dbReference type="InterPro" id="IPR026496">
    <property type="entry name" value="GRASP_targ"/>
</dbReference>
<gene>
    <name evidence="2" type="primary">tgmA</name>
    <name evidence="2" type="ORF">DR950_03950</name>
</gene>
<evidence type="ECO:0000256" key="1">
    <source>
        <dbReference type="SAM" id="MobiDB-lite"/>
    </source>
</evidence>
<evidence type="ECO:0000313" key="2">
    <source>
        <dbReference type="EMBL" id="RGD57054.1"/>
    </source>
</evidence>
<evidence type="ECO:0000313" key="3">
    <source>
        <dbReference type="Proteomes" id="UP000263377"/>
    </source>
</evidence>
<reference evidence="2 3" key="1">
    <citation type="submission" date="2018-08" db="EMBL/GenBank/DDBJ databases">
        <title>Diversity &amp; Physiological Properties of Lignin-Decomposing Actinobacteria from Soil.</title>
        <authorList>
            <person name="Roh S.G."/>
            <person name="Kim S.B."/>
        </authorList>
    </citation>
    <scope>NUCLEOTIDE SEQUENCE [LARGE SCALE GENOMIC DNA]</scope>
    <source>
        <strain evidence="2 3">MMS17-GH009</strain>
    </source>
</reference>
<protein>
    <submittedName>
        <fullName evidence="2">Putative ATP-grasp-modified RiPP</fullName>
    </submittedName>
</protein>
<proteinExistence type="predicted"/>
<comment type="caution">
    <text evidence="2">The sequence shown here is derived from an EMBL/GenBank/DDBJ whole genome shotgun (WGS) entry which is preliminary data.</text>
</comment>
<name>A0A372ZNB9_9ACTN</name>
<keyword evidence="3" id="KW-1185">Reference proteome</keyword>
<feature type="region of interest" description="Disordered" evidence="1">
    <location>
        <begin position="47"/>
        <end position="91"/>
    </location>
</feature>
<sequence length="91" mass="9191">MTQTPVPWGIGRMTPYAATTATLPALTPVIDPETQIAVVVDEDGRTVELGSHGTSTSGLTPTSTRPGDGAAPGGATDADSTESYDQDQSGS</sequence>
<accession>A0A372ZNB9</accession>
<dbReference type="AlphaFoldDB" id="A0A372ZNB9"/>
<feature type="compositionally biased region" description="Low complexity" evidence="1">
    <location>
        <begin position="49"/>
        <end position="78"/>
    </location>
</feature>
<dbReference type="Pfam" id="PF14408">
    <property type="entry name" value="Actino_peptide"/>
    <property type="match status" value="1"/>
</dbReference>
<organism evidence="2 3">
    <name type="scientific">Kitasatospora xanthocidica</name>
    <dbReference type="NCBI Taxonomy" id="83382"/>
    <lineage>
        <taxon>Bacteria</taxon>
        <taxon>Bacillati</taxon>
        <taxon>Actinomycetota</taxon>
        <taxon>Actinomycetes</taxon>
        <taxon>Kitasatosporales</taxon>
        <taxon>Streptomycetaceae</taxon>
        <taxon>Kitasatospora</taxon>
    </lineage>
</organism>
<dbReference type="InterPro" id="IPR025843">
    <property type="entry name" value="Actino_peptide"/>
</dbReference>